<protein>
    <submittedName>
        <fullName evidence="1">4303_t:CDS:1</fullName>
    </submittedName>
</protein>
<name>A0ACA9LKG9_9GLOM</name>
<accession>A0ACA9LKG9</accession>
<feature type="non-terminal residue" evidence="1">
    <location>
        <position position="1176"/>
    </location>
</feature>
<reference evidence="1" key="1">
    <citation type="submission" date="2021-06" db="EMBL/GenBank/DDBJ databases">
        <authorList>
            <person name="Kallberg Y."/>
            <person name="Tangrot J."/>
            <person name="Rosling A."/>
        </authorList>
    </citation>
    <scope>NUCLEOTIDE SEQUENCE</scope>
    <source>
        <strain evidence="1">CL356</strain>
    </source>
</reference>
<sequence>MNSKKAHLIATTFDNGLEVVKGDDQTEELVFVKGKSTRELPDFLPDTFETIDLQYNDDNSCHKVFNDQEATLKSILNSSAIKLPVWPIEQVATLNSQLVITLKDNSRAILLPVYTSFAGKTTLTAITICGLNQNRALDREYLEFLNLVAGHVSSGLAHGRSREEERKQAEILADLNRQKIMFFQNISHELRKSSQSRSYEGTGIGLAFVKELIMRHDGEISVYSEVKKGTTFRVSLPTGWAHLPETQVYHEKNEFEINSMEKYSVNGRNLYIEESHQWIQNGPDNESIDINNDNADDIMDLDCLNTLNDLVLENKKEDVQNISLPLLLNDISNARKVFYVLVVDDNTDMSLLQKEFKVRSACDGRDALRILKKFPKKPDLILSDVMMPNMDGLEFLKALRSDPVTQLIPVIFLSAKAGEDASVEGLEHGADDYLIKPFSVKDLVVRIKANIKLSHLRQQLLLQQKQQSETRELLFSISDKIRSGFDIEKTLSIAMAFSASDPNEQNLAGRSFSYSLYDEKDIQKLFSKYNIVETGNKAFKKLQDALMDHNEYVVMENSYSCVVGRYVSVITMPIKTNSSAWGWIVVNRAPNETWLDSEKVFIQQISNQIGLAITHAMLMEEKLKKEAQMEAAKAANEAKGQILANTSHELRTPLGAIIGLLSAFEDTPLTKDQKEMVQIMTRASDVVLSVINNILDAAKLEAQKIALVNRKFDLLHVVEETLNILGEKAGTKQLELILCYEHESLPKYVKSDPDSIDPKFMKHIWESFSQADATITRRQDGTGLGLSICKHLVTVNGGELGVTSELGKGSRFWFTWNVEPLTVNQSNLASPPAVRSERILVIDPIYIARDTLVRFIESRVKRVDAFDTVEEGIISAKMWKEQRNEIYDLVFFNICRNNTDDIRKALRELRIVCGDHLCIVLMVFWSTRGRITGEEIMKEVGGRIITLYKPIMQNRILDYLYNNENLNLTSDKLNGYSAVKSLTELRVEKYYNDNRSLTHIKDLSVGNLPTNKNDSEDTTMPIIEESNNEKSNRDLMNSSVDEPLKKTSLKRMSSEDEDNRTLDYGHEDNPINLKVIQHQLTKLGYQSLSATNGQEAVNLVTEFSNRLNNKCTLISSSNLPSDSYENISLILMDCAMPVMSGYDASKAIRAMESPISQIPIIALTASAIQGSRDKCL</sequence>
<gene>
    <name evidence="1" type="ORF">ACOLOM_LOCUS4063</name>
</gene>
<proteinExistence type="predicted"/>
<dbReference type="EMBL" id="CAJVPT010006428">
    <property type="protein sequence ID" value="CAG8530774.1"/>
    <property type="molecule type" value="Genomic_DNA"/>
</dbReference>
<keyword evidence="2" id="KW-1185">Reference proteome</keyword>
<organism evidence="1 2">
    <name type="scientific">Acaulospora colombiana</name>
    <dbReference type="NCBI Taxonomy" id="27376"/>
    <lineage>
        <taxon>Eukaryota</taxon>
        <taxon>Fungi</taxon>
        <taxon>Fungi incertae sedis</taxon>
        <taxon>Mucoromycota</taxon>
        <taxon>Glomeromycotina</taxon>
        <taxon>Glomeromycetes</taxon>
        <taxon>Diversisporales</taxon>
        <taxon>Acaulosporaceae</taxon>
        <taxon>Acaulospora</taxon>
    </lineage>
</organism>
<dbReference type="Proteomes" id="UP000789525">
    <property type="component" value="Unassembled WGS sequence"/>
</dbReference>
<evidence type="ECO:0000313" key="1">
    <source>
        <dbReference type="EMBL" id="CAG8530774.1"/>
    </source>
</evidence>
<evidence type="ECO:0000313" key="2">
    <source>
        <dbReference type="Proteomes" id="UP000789525"/>
    </source>
</evidence>
<comment type="caution">
    <text evidence="1">The sequence shown here is derived from an EMBL/GenBank/DDBJ whole genome shotgun (WGS) entry which is preliminary data.</text>
</comment>